<dbReference type="RefSeq" id="WP_160364949.1">
    <property type="nucleotide sequence ID" value="NZ_JACEIB010000001.1"/>
</dbReference>
<evidence type="ECO:0000313" key="2">
    <source>
        <dbReference type="EMBL" id="MBA2932866.1"/>
    </source>
</evidence>
<accession>A0A838L3S9</accession>
<gene>
    <name evidence="2" type="ORF">HZF05_02030</name>
</gene>
<evidence type="ECO:0000259" key="1">
    <source>
        <dbReference type="Pfam" id="PF09832"/>
    </source>
</evidence>
<proteinExistence type="predicted"/>
<organism evidence="2 3">
    <name type="scientific">Sphingomonas chungangi</name>
    <dbReference type="NCBI Taxonomy" id="2683589"/>
    <lineage>
        <taxon>Bacteria</taxon>
        <taxon>Pseudomonadati</taxon>
        <taxon>Pseudomonadota</taxon>
        <taxon>Alphaproteobacteria</taxon>
        <taxon>Sphingomonadales</taxon>
        <taxon>Sphingomonadaceae</taxon>
        <taxon>Sphingomonas</taxon>
    </lineage>
</organism>
<dbReference type="Proteomes" id="UP000570166">
    <property type="component" value="Unassembled WGS sequence"/>
</dbReference>
<evidence type="ECO:0000313" key="3">
    <source>
        <dbReference type="Proteomes" id="UP000570166"/>
    </source>
</evidence>
<dbReference type="EMBL" id="JACEIB010000001">
    <property type="protein sequence ID" value="MBA2932866.1"/>
    <property type="molecule type" value="Genomic_DNA"/>
</dbReference>
<protein>
    <submittedName>
        <fullName evidence="2">DUF2059 domain-containing protein</fullName>
    </submittedName>
</protein>
<dbReference type="Pfam" id="PF09832">
    <property type="entry name" value="DUF2059"/>
    <property type="match status" value="1"/>
</dbReference>
<feature type="domain" description="DUF2059" evidence="1">
    <location>
        <begin position="87"/>
        <end position="138"/>
    </location>
</feature>
<sequence length="156" mass="16647">MVALAIMVPGAGYAAEPGAEQIDLARKVLIASGNDARVAAIDRGLEMQNVLTQALKAHFPDVDESWQPAIADAVQAELKTQADQLFSENVKIYATDFTAAELNEMLAFYASPGGRALVAKTPAIVQEKMAWGRAQGQASFARMIDSVCAKKACPEH</sequence>
<keyword evidence="3" id="KW-1185">Reference proteome</keyword>
<dbReference type="AlphaFoldDB" id="A0A838L3S9"/>
<name>A0A838L3S9_9SPHN</name>
<reference evidence="2 3" key="1">
    <citation type="submission" date="2020-07" db="EMBL/GenBank/DDBJ databases">
        <authorList>
            <person name="Sun Q."/>
        </authorList>
    </citation>
    <scope>NUCLEOTIDE SEQUENCE [LARGE SCALE GENOMIC DNA]</scope>
    <source>
        <strain evidence="2 3">CGMCC 1.13654</strain>
    </source>
</reference>
<dbReference type="InterPro" id="IPR018637">
    <property type="entry name" value="DUF2059"/>
</dbReference>
<comment type="caution">
    <text evidence="2">The sequence shown here is derived from an EMBL/GenBank/DDBJ whole genome shotgun (WGS) entry which is preliminary data.</text>
</comment>